<feature type="domain" description="HDOD" evidence="1">
    <location>
        <begin position="14"/>
        <end position="209"/>
    </location>
</feature>
<dbReference type="OrthoDB" id="5699427at2"/>
<dbReference type="Pfam" id="PF08668">
    <property type="entry name" value="HDOD"/>
    <property type="match status" value="1"/>
</dbReference>
<organism evidence="2 3">
    <name type="scientific">Alteromonas sediminis</name>
    <dbReference type="NCBI Taxonomy" id="2259342"/>
    <lineage>
        <taxon>Bacteria</taxon>
        <taxon>Pseudomonadati</taxon>
        <taxon>Pseudomonadota</taxon>
        <taxon>Gammaproteobacteria</taxon>
        <taxon>Alteromonadales</taxon>
        <taxon>Alteromonadaceae</taxon>
        <taxon>Alteromonas/Salinimonas group</taxon>
        <taxon>Alteromonas</taxon>
    </lineage>
</organism>
<dbReference type="PROSITE" id="PS51833">
    <property type="entry name" value="HDOD"/>
    <property type="match status" value="1"/>
</dbReference>
<dbReference type="Gene3D" id="1.10.3210.10">
    <property type="entry name" value="Hypothetical protein af1432"/>
    <property type="match status" value="1"/>
</dbReference>
<proteinExistence type="predicted"/>
<name>A0A3N5XX06_9ALTE</name>
<dbReference type="InterPro" id="IPR052340">
    <property type="entry name" value="RNase_Y/CdgJ"/>
</dbReference>
<dbReference type="PANTHER" id="PTHR33525:SF5">
    <property type="entry name" value="TWO COMPONENT SIGNAL TRANSDUCTION SYSTEM RESPONSE REGULATOR"/>
    <property type="match status" value="1"/>
</dbReference>
<dbReference type="Proteomes" id="UP000275281">
    <property type="component" value="Unassembled WGS sequence"/>
</dbReference>
<dbReference type="InterPro" id="IPR003607">
    <property type="entry name" value="HD/PDEase_dom"/>
</dbReference>
<evidence type="ECO:0000259" key="1">
    <source>
        <dbReference type="PROSITE" id="PS51833"/>
    </source>
</evidence>
<keyword evidence="3" id="KW-1185">Reference proteome</keyword>
<dbReference type="RefSeq" id="WP_124028820.1">
    <property type="nucleotide sequence ID" value="NZ_JBHRSN010000014.1"/>
</dbReference>
<dbReference type="AlphaFoldDB" id="A0A3N5XX06"/>
<accession>A0A3N5XX06</accession>
<comment type="caution">
    <text evidence="2">The sequence shown here is derived from an EMBL/GenBank/DDBJ whole genome shotgun (WGS) entry which is preliminary data.</text>
</comment>
<evidence type="ECO:0000313" key="3">
    <source>
        <dbReference type="Proteomes" id="UP000275281"/>
    </source>
</evidence>
<gene>
    <name evidence="2" type="ORF">DRW07_15300</name>
</gene>
<evidence type="ECO:0000313" key="2">
    <source>
        <dbReference type="EMBL" id="RPJ65272.1"/>
    </source>
</evidence>
<dbReference type="InterPro" id="IPR013976">
    <property type="entry name" value="HDOD"/>
</dbReference>
<dbReference type="EMBL" id="RPOK01000005">
    <property type="protein sequence ID" value="RPJ65272.1"/>
    <property type="molecule type" value="Genomic_DNA"/>
</dbReference>
<reference evidence="2 3" key="1">
    <citation type="submission" date="2018-11" db="EMBL/GenBank/DDBJ databases">
        <authorList>
            <person name="Ye M.-Q."/>
            <person name="Du Z.-J."/>
        </authorList>
    </citation>
    <scope>NUCLEOTIDE SEQUENCE [LARGE SCALE GENOMIC DNA]</scope>
    <source>
        <strain evidence="2 3">U0105</strain>
    </source>
</reference>
<dbReference type="SUPFAM" id="SSF109604">
    <property type="entry name" value="HD-domain/PDEase-like"/>
    <property type="match status" value="1"/>
</dbReference>
<sequence>MSINKALIEHIETLPMLPVAVTRLLALSPNDPNYFKKVLAISEDDPSLALRIIKFSNTASRVSRQPITGLKEAIIRIGINDIFSLVASMAVTKVFVPATTAEKRIWVHSLEVALLSRFIARELIKNTQLLPEHAFLTGLLHDIGLFLMFDLNKSTLEKVNCYEWATPKEHIEAEKHIYGTPHPLLGAYICKMWQVPADIIWVVKMHHDYSLAKAPKEDSANIHLLRVVQLADFVSEFIYHYQDREMLTAQAMTDAINENIILSEWLEQTGAAIDDNVMANLHSVLEIAKYKSKALGLG</sequence>
<dbReference type="PANTHER" id="PTHR33525">
    <property type="match status" value="1"/>
</dbReference>
<protein>
    <submittedName>
        <fullName evidence="2">HDOD domain-containing protein</fullName>
    </submittedName>
</protein>
<dbReference type="CDD" id="cd00077">
    <property type="entry name" value="HDc"/>
    <property type="match status" value="1"/>
</dbReference>